<dbReference type="Proteomes" id="UP001501138">
    <property type="component" value="Unassembled WGS sequence"/>
</dbReference>
<reference evidence="3" key="1">
    <citation type="journal article" date="2019" name="Int. J. Syst. Evol. Microbiol.">
        <title>The Global Catalogue of Microorganisms (GCM) 10K type strain sequencing project: providing services to taxonomists for standard genome sequencing and annotation.</title>
        <authorList>
            <consortium name="The Broad Institute Genomics Platform"/>
            <consortium name="The Broad Institute Genome Sequencing Center for Infectious Disease"/>
            <person name="Wu L."/>
            <person name="Ma J."/>
        </authorList>
    </citation>
    <scope>NUCLEOTIDE SEQUENCE [LARGE SCALE GENOMIC DNA]</scope>
    <source>
        <strain evidence="3">JCM 15589</strain>
    </source>
</reference>
<protein>
    <submittedName>
        <fullName evidence="2">Uncharacterized protein</fullName>
    </submittedName>
</protein>
<comment type="caution">
    <text evidence="2">The sequence shown here is derived from an EMBL/GenBank/DDBJ whole genome shotgun (WGS) entry which is preliminary data.</text>
</comment>
<keyword evidence="3" id="KW-1185">Reference proteome</keyword>
<evidence type="ECO:0000313" key="3">
    <source>
        <dbReference type="Proteomes" id="UP001501138"/>
    </source>
</evidence>
<dbReference type="EMBL" id="BAAAPM010000010">
    <property type="protein sequence ID" value="GAA1740362.1"/>
    <property type="molecule type" value="Genomic_DNA"/>
</dbReference>
<dbReference type="RefSeq" id="WP_425553887.1">
    <property type="nucleotide sequence ID" value="NZ_BAAAPM010000010.1"/>
</dbReference>
<proteinExistence type="predicted"/>
<sequence length="61" mass="6419">MPVKTPKGATLTADQKCYNLLQAALRAVAERGNALLKRDRAPLADLTPTSTRSPAGSTSHS</sequence>
<accession>A0ABP4VZJ7</accession>
<name>A0ABP4VZJ7_9MICO</name>
<evidence type="ECO:0000256" key="1">
    <source>
        <dbReference type="SAM" id="MobiDB-lite"/>
    </source>
</evidence>
<feature type="region of interest" description="Disordered" evidence="1">
    <location>
        <begin position="36"/>
        <end position="61"/>
    </location>
</feature>
<gene>
    <name evidence="2" type="ORF">GCM10009809_39860</name>
</gene>
<organism evidence="2 3">
    <name type="scientific">Isoptericola hypogeus</name>
    <dbReference type="NCBI Taxonomy" id="300179"/>
    <lineage>
        <taxon>Bacteria</taxon>
        <taxon>Bacillati</taxon>
        <taxon>Actinomycetota</taxon>
        <taxon>Actinomycetes</taxon>
        <taxon>Micrococcales</taxon>
        <taxon>Promicromonosporaceae</taxon>
        <taxon>Isoptericola</taxon>
    </lineage>
</organism>
<feature type="compositionally biased region" description="Polar residues" evidence="1">
    <location>
        <begin position="47"/>
        <end position="61"/>
    </location>
</feature>
<evidence type="ECO:0000313" key="2">
    <source>
        <dbReference type="EMBL" id="GAA1740362.1"/>
    </source>
</evidence>